<evidence type="ECO:0000313" key="5">
    <source>
        <dbReference type="Proteomes" id="UP000686327"/>
    </source>
</evidence>
<dbReference type="PANTHER" id="PTHR30414">
    <property type="entry name" value="MINICONDUCTANCE MECHANOSENSITIVE CHANNEL YBDG"/>
    <property type="match status" value="1"/>
</dbReference>
<feature type="transmembrane region" description="Helical" evidence="1">
    <location>
        <begin position="67"/>
        <end position="88"/>
    </location>
</feature>
<evidence type="ECO:0000259" key="2">
    <source>
        <dbReference type="Pfam" id="PF00924"/>
    </source>
</evidence>
<dbReference type="PANTHER" id="PTHR30414:SF0">
    <property type="entry name" value="MINICONDUCTANCE MECHANOSENSITIVE CHANNEL YBDG"/>
    <property type="match status" value="1"/>
</dbReference>
<organism evidence="4 5">
    <name type="scientific">Cedecea davisae</name>
    <dbReference type="NCBI Taxonomy" id="158484"/>
    <lineage>
        <taxon>Bacteria</taxon>
        <taxon>Pseudomonadati</taxon>
        <taxon>Pseudomonadota</taxon>
        <taxon>Gammaproteobacteria</taxon>
        <taxon>Enterobacterales</taxon>
        <taxon>Enterobacteriaceae</taxon>
        <taxon>Cedecea</taxon>
    </lineage>
</organism>
<dbReference type="InterPro" id="IPR030192">
    <property type="entry name" value="YbdG"/>
</dbReference>
<keyword evidence="5" id="KW-1185">Reference proteome</keyword>
<evidence type="ECO:0000259" key="3">
    <source>
        <dbReference type="Pfam" id="PF21082"/>
    </source>
</evidence>
<feature type="domain" description="Mechanosensitive ion channel MscS" evidence="2">
    <location>
        <begin position="184"/>
        <end position="252"/>
    </location>
</feature>
<feature type="transmembrane region" description="Helical" evidence="1">
    <location>
        <begin position="20"/>
        <end position="39"/>
    </location>
</feature>
<dbReference type="InterPro" id="IPR006685">
    <property type="entry name" value="MscS_channel_2nd"/>
</dbReference>
<protein>
    <submittedName>
        <fullName evidence="4">Mechanosensitive ion channel</fullName>
    </submittedName>
</protein>
<dbReference type="Pfam" id="PF21082">
    <property type="entry name" value="MS_channel_3rd"/>
    <property type="match status" value="1"/>
</dbReference>
<dbReference type="Proteomes" id="UP000686327">
    <property type="component" value="Unassembled WGS sequence"/>
</dbReference>
<feature type="transmembrane region" description="Helical" evidence="1">
    <location>
        <begin position="142"/>
        <end position="160"/>
    </location>
</feature>
<dbReference type="InterPro" id="IPR049278">
    <property type="entry name" value="MS_channel_C"/>
</dbReference>
<comment type="caution">
    <text evidence="4">The sequence shown here is derived from an EMBL/GenBank/DDBJ whole genome shotgun (WGS) entry which is preliminary data.</text>
</comment>
<accession>A0ABS6DII0</accession>
<dbReference type="RefSeq" id="WP_216376046.1">
    <property type="nucleotide sequence ID" value="NZ_JAGRYT010000028.1"/>
</dbReference>
<evidence type="ECO:0000313" key="4">
    <source>
        <dbReference type="EMBL" id="MBU4682923.1"/>
    </source>
</evidence>
<gene>
    <name evidence="4" type="ORF">KC222_12970</name>
</gene>
<name>A0ABS6DII0_9ENTR</name>
<dbReference type="EMBL" id="JAGRYU010000025">
    <property type="protein sequence ID" value="MBU4682923.1"/>
    <property type="molecule type" value="Genomic_DNA"/>
</dbReference>
<keyword evidence="1" id="KW-0472">Membrane</keyword>
<keyword evidence="1" id="KW-1133">Transmembrane helix</keyword>
<keyword evidence="1" id="KW-0812">Transmembrane</keyword>
<feature type="transmembrane region" description="Helical" evidence="1">
    <location>
        <begin position="166"/>
        <end position="193"/>
    </location>
</feature>
<sequence>MQELISALKQYGFQPDHTTSLIVIFGIIFLTALIVHVVLHRIVLRTFEKRAQASTSLSLQIITQNKLFHRLAFLLQGIIVNVQAVLWLQKGSDAATILTTCAQLWVMLYALMSFFSLLDVVFGLSGRFTFASQLPLKGIFQGVKLIAAIVVGIMMVSLLIGKSPAILISGLGAMAAVLMLVFKDPILGLVAGIQLSANSMLKLGDWLEMPKYGADGAVIDIGLTTVKVRNWDNTITTIPTYALVSDAFKNWSGMSASGGRRIKRSVNIDTTSIRFLSHEEQDKLLKAKLLQPYMAERSKEIEEYNRQHADDLVLNQRKMTNVGTFRAYLNEYLRNHPRIRKDMTLMVRQLAPENDGLPIEIYAFTNTVAWAEYESIQADIFDHIFAVVEEFGLRIHQAPTGNDIRSLAGAFSR</sequence>
<reference evidence="4 5" key="1">
    <citation type="submission" date="2021-04" db="EMBL/GenBank/DDBJ databases">
        <authorList>
            <person name="Seiffert S.N."/>
        </authorList>
    </citation>
    <scope>NUCLEOTIDE SEQUENCE [LARGE SCALE GENOMIC DNA]</scope>
    <source>
        <strain evidence="4 5">1</strain>
    </source>
</reference>
<evidence type="ECO:0000256" key="1">
    <source>
        <dbReference type="SAM" id="Phobius"/>
    </source>
</evidence>
<feature type="domain" description="Mechanosensitive ion channel MscS C-terminal" evidence="3">
    <location>
        <begin position="328"/>
        <end position="395"/>
    </location>
</feature>
<dbReference type="Pfam" id="PF00924">
    <property type="entry name" value="MS_channel_2nd"/>
    <property type="match status" value="1"/>
</dbReference>
<feature type="transmembrane region" description="Helical" evidence="1">
    <location>
        <begin position="108"/>
        <end position="130"/>
    </location>
</feature>
<proteinExistence type="predicted"/>
<reference evidence="5" key="2">
    <citation type="submission" date="2023-07" db="EMBL/GenBank/DDBJ databases">
        <title>Cedecea davisae an AmpC producer and its therapeutic implications.</title>
        <authorList>
            <person name="Notter J."/>
        </authorList>
    </citation>
    <scope>NUCLEOTIDE SEQUENCE [LARGE SCALE GENOMIC DNA]</scope>
    <source>
        <strain evidence="5">1</strain>
    </source>
</reference>